<protein>
    <submittedName>
        <fullName evidence="2">Uncharacterized protein</fullName>
    </submittedName>
</protein>
<accession>A0A811MG35</accession>
<dbReference type="Proteomes" id="UP000604825">
    <property type="component" value="Unassembled WGS sequence"/>
</dbReference>
<evidence type="ECO:0000313" key="2">
    <source>
        <dbReference type="EMBL" id="CAD6203962.1"/>
    </source>
</evidence>
<evidence type="ECO:0000313" key="3">
    <source>
        <dbReference type="Proteomes" id="UP000604825"/>
    </source>
</evidence>
<evidence type="ECO:0000256" key="1">
    <source>
        <dbReference type="SAM" id="MobiDB-lite"/>
    </source>
</evidence>
<sequence>MSRRGHVVEDESLCKESKEDLLSDENGDGGTYQDEEDEDSNLDHETAFDDDGNGNLSPILEEEDKGIEKQDEDDTTSLEEPKLDATRVDKQCNVQPPIDSSTHVEAQVDDSEDLVPLKVRLERLQALKVKDKKKDTTTSSEPQPLQIIPLEPTIKPKSNAQRMKEKLRTPMW</sequence>
<feature type="compositionally biased region" description="Acidic residues" evidence="1">
    <location>
        <begin position="22"/>
        <end position="40"/>
    </location>
</feature>
<feature type="compositionally biased region" description="Basic and acidic residues" evidence="1">
    <location>
        <begin position="79"/>
        <end position="88"/>
    </location>
</feature>
<feature type="compositionally biased region" description="Basic and acidic residues" evidence="1">
    <location>
        <begin position="1"/>
        <end position="21"/>
    </location>
</feature>
<dbReference type="AlphaFoldDB" id="A0A811MG35"/>
<proteinExistence type="predicted"/>
<dbReference type="EMBL" id="CAJGYO010000001">
    <property type="protein sequence ID" value="CAD6203962.1"/>
    <property type="molecule type" value="Genomic_DNA"/>
</dbReference>
<keyword evidence="3" id="KW-1185">Reference proteome</keyword>
<comment type="caution">
    <text evidence="2">The sequence shown here is derived from an EMBL/GenBank/DDBJ whole genome shotgun (WGS) entry which is preliminary data.</text>
</comment>
<gene>
    <name evidence="2" type="ORF">NCGR_LOCUS2078</name>
</gene>
<reference evidence="2" key="1">
    <citation type="submission" date="2020-10" db="EMBL/GenBank/DDBJ databases">
        <authorList>
            <person name="Han B."/>
            <person name="Lu T."/>
            <person name="Zhao Q."/>
            <person name="Huang X."/>
            <person name="Zhao Y."/>
        </authorList>
    </citation>
    <scope>NUCLEOTIDE SEQUENCE</scope>
</reference>
<name>A0A811MG35_9POAL</name>
<feature type="region of interest" description="Disordered" evidence="1">
    <location>
        <begin position="1"/>
        <end position="88"/>
    </location>
</feature>
<feature type="compositionally biased region" description="Acidic residues" evidence="1">
    <location>
        <begin position="60"/>
        <end position="77"/>
    </location>
</feature>
<feature type="region of interest" description="Disordered" evidence="1">
    <location>
        <begin position="130"/>
        <end position="152"/>
    </location>
</feature>
<organism evidence="2 3">
    <name type="scientific">Miscanthus lutarioriparius</name>
    <dbReference type="NCBI Taxonomy" id="422564"/>
    <lineage>
        <taxon>Eukaryota</taxon>
        <taxon>Viridiplantae</taxon>
        <taxon>Streptophyta</taxon>
        <taxon>Embryophyta</taxon>
        <taxon>Tracheophyta</taxon>
        <taxon>Spermatophyta</taxon>
        <taxon>Magnoliopsida</taxon>
        <taxon>Liliopsida</taxon>
        <taxon>Poales</taxon>
        <taxon>Poaceae</taxon>
        <taxon>PACMAD clade</taxon>
        <taxon>Panicoideae</taxon>
        <taxon>Andropogonodae</taxon>
        <taxon>Andropogoneae</taxon>
        <taxon>Saccharinae</taxon>
        <taxon>Miscanthus</taxon>
    </lineage>
</organism>